<dbReference type="OrthoDB" id="3063817at2759"/>
<protein>
    <submittedName>
        <fullName evidence="2">Uncharacterized protein</fullName>
    </submittedName>
</protein>
<evidence type="ECO:0000313" key="3">
    <source>
        <dbReference type="Proteomes" id="UP000297245"/>
    </source>
</evidence>
<name>A0A4S8KRD7_DENBC</name>
<organism evidence="2 3">
    <name type="scientific">Dendrothele bispora (strain CBS 962.96)</name>
    <dbReference type="NCBI Taxonomy" id="1314807"/>
    <lineage>
        <taxon>Eukaryota</taxon>
        <taxon>Fungi</taxon>
        <taxon>Dikarya</taxon>
        <taxon>Basidiomycota</taxon>
        <taxon>Agaricomycotina</taxon>
        <taxon>Agaricomycetes</taxon>
        <taxon>Agaricomycetidae</taxon>
        <taxon>Agaricales</taxon>
        <taxon>Agaricales incertae sedis</taxon>
        <taxon>Dendrothele</taxon>
    </lineage>
</organism>
<dbReference type="AlphaFoldDB" id="A0A4S8KRD7"/>
<reference evidence="2 3" key="1">
    <citation type="journal article" date="2019" name="Nat. Ecol. Evol.">
        <title>Megaphylogeny resolves global patterns of mushroom evolution.</title>
        <authorList>
            <person name="Varga T."/>
            <person name="Krizsan K."/>
            <person name="Foldi C."/>
            <person name="Dima B."/>
            <person name="Sanchez-Garcia M."/>
            <person name="Sanchez-Ramirez S."/>
            <person name="Szollosi G.J."/>
            <person name="Szarkandi J.G."/>
            <person name="Papp V."/>
            <person name="Albert L."/>
            <person name="Andreopoulos W."/>
            <person name="Angelini C."/>
            <person name="Antonin V."/>
            <person name="Barry K.W."/>
            <person name="Bougher N.L."/>
            <person name="Buchanan P."/>
            <person name="Buyck B."/>
            <person name="Bense V."/>
            <person name="Catcheside P."/>
            <person name="Chovatia M."/>
            <person name="Cooper J."/>
            <person name="Damon W."/>
            <person name="Desjardin D."/>
            <person name="Finy P."/>
            <person name="Geml J."/>
            <person name="Haridas S."/>
            <person name="Hughes K."/>
            <person name="Justo A."/>
            <person name="Karasinski D."/>
            <person name="Kautmanova I."/>
            <person name="Kiss B."/>
            <person name="Kocsube S."/>
            <person name="Kotiranta H."/>
            <person name="LaButti K.M."/>
            <person name="Lechner B.E."/>
            <person name="Liimatainen K."/>
            <person name="Lipzen A."/>
            <person name="Lukacs Z."/>
            <person name="Mihaltcheva S."/>
            <person name="Morgado L.N."/>
            <person name="Niskanen T."/>
            <person name="Noordeloos M.E."/>
            <person name="Ohm R.A."/>
            <person name="Ortiz-Santana B."/>
            <person name="Ovrebo C."/>
            <person name="Racz N."/>
            <person name="Riley R."/>
            <person name="Savchenko A."/>
            <person name="Shiryaev A."/>
            <person name="Soop K."/>
            <person name="Spirin V."/>
            <person name="Szebenyi C."/>
            <person name="Tomsovsky M."/>
            <person name="Tulloss R.E."/>
            <person name="Uehling J."/>
            <person name="Grigoriev I.V."/>
            <person name="Vagvolgyi C."/>
            <person name="Papp T."/>
            <person name="Martin F.M."/>
            <person name="Miettinen O."/>
            <person name="Hibbett D.S."/>
            <person name="Nagy L.G."/>
        </authorList>
    </citation>
    <scope>NUCLEOTIDE SEQUENCE [LARGE SCALE GENOMIC DNA]</scope>
    <source>
        <strain evidence="2 3">CBS 962.96</strain>
    </source>
</reference>
<keyword evidence="3" id="KW-1185">Reference proteome</keyword>
<evidence type="ECO:0000313" key="2">
    <source>
        <dbReference type="EMBL" id="THU78240.1"/>
    </source>
</evidence>
<dbReference type="Proteomes" id="UP000297245">
    <property type="component" value="Unassembled WGS sequence"/>
</dbReference>
<proteinExistence type="predicted"/>
<gene>
    <name evidence="2" type="ORF">K435DRAFT_811715</name>
</gene>
<evidence type="ECO:0000256" key="1">
    <source>
        <dbReference type="SAM" id="MobiDB-lite"/>
    </source>
</evidence>
<accession>A0A4S8KRD7</accession>
<dbReference type="EMBL" id="ML180232">
    <property type="protein sequence ID" value="THU78240.1"/>
    <property type="molecule type" value="Genomic_DNA"/>
</dbReference>
<feature type="region of interest" description="Disordered" evidence="1">
    <location>
        <begin position="195"/>
        <end position="216"/>
    </location>
</feature>
<sequence length="216" mass="24418">MNLEAGTTAEQFIASVITRTWRETPTIMQFLTTFRDALPENTTVDQYLQTLQVRPLPFERKTVYRVYITPPTNRLHLYDTWLNLVRAQPYVFVSGVGKALNNFKCSWCRSIDHPSNFCPWTQYATWHGPNAATQAAANLTTANNPNQPYANNNPNYPGQYQDAFNNGYQSGPQGGTRGGYRGGYRGNYRGGYNDIWGRGSRRSRGSRGGRGYFGGY</sequence>